<dbReference type="EMBL" id="CAMPGE010022521">
    <property type="protein sequence ID" value="CAI2380561.1"/>
    <property type="molecule type" value="Genomic_DNA"/>
</dbReference>
<accession>A0AAD1XWE9</accession>
<dbReference type="Proteomes" id="UP001295684">
    <property type="component" value="Unassembled WGS sequence"/>
</dbReference>
<gene>
    <name evidence="2" type="ORF">ECRASSUSDP1_LOCUS21997</name>
</gene>
<organism evidence="2 3">
    <name type="scientific">Euplotes crassus</name>
    <dbReference type="NCBI Taxonomy" id="5936"/>
    <lineage>
        <taxon>Eukaryota</taxon>
        <taxon>Sar</taxon>
        <taxon>Alveolata</taxon>
        <taxon>Ciliophora</taxon>
        <taxon>Intramacronucleata</taxon>
        <taxon>Spirotrichea</taxon>
        <taxon>Hypotrichia</taxon>
        <taxon>Euplotida</taxon>
        <taxon>Euplotidae</taxon>
        <taxon>Moneuplotes</taxon>
    </lineage>
</organism>
<dbReference type="AlphaFoldDB" id="A0AAD1XWE9"/>
<keyword evidence="3" id="KW-1185">Reference proteome</keyword>
<feature type="chain" id="PRO_5042090089" evidence="1">
    <location>
        <begin position="18"/>
        <end position="60"/>
    </location>
</feature>
<feature type="signal peptide" evidence="1">
    <location>
        <begin position="1"/>
        <end position="17"/>
    </location>
</feature>
<comment type="caution">
    <text evidence="2">The sequence shown here is derived from an EMBL/GenBank/DDBJ whole genome shotgun (WGS) entry which is preliminary data.</text>
</comment>
<keyword evidence="1" id="KW-0732">Signal</keyword>
<evidence type="ECO:0000256" key="1">
    <source>
        <dbReference type="SAM" id="SignalP"/>
    </source>
</evidence>
<protein>
    <submittedName>
        <fullName evidence="2">Uncharacterized protein</fullName>
    </submittedName>
</protein>
<evidence type="ECO:0000313" key="3">
    <source>
        <dbReference type="Proteomes" id="UP001295684"/>
    </source>
</evidence>
<proteinExistence type="predicted"/>
<reference evidence="2" key="1">
    <citation type="submission" date="2023-07" db="EMBL/GenBank/DDBJ databases">
        <authorList>
            <consortium name="AG Swart"/>
            <person name="Singh M."/>
            <person name="Singh A."/>
            <person name="Seah K."/>
            <person name="Emmerich C."/>
        </authorList>
    </citation>
    <scope>NUCLEOTIDE SEQUENCE</scope>
    <source>
        <strain evidence="2">DP1</strain>
    </source>
</reference>
<name>A0AAD1XWE9_EUPCR</name>
<evidence type="ECO:0000313" key="2">
    <source>
        <dbReference type="EMBL" id="CAI2380561.1"/>
    </source>
</evidence>
<sequence>MILYLAACLLAVAYSQACPQMEDRVTKLKNFNTKYTFPCSYSGFVNVDEVKDSNLLLNAI</sequence>